<reference evidence="2" key="1">
    <citation type="submission" date="2020-10" db="EMBL/GenBank/DDBJ databases">
        <authorList>
            <person name="Gilroy R."/>
        </authorList>
    </citation>
    <scope>NUCLEOTIDE SEQUENCE</scope>
    <source>
        <strain evidence="2">10192</strain>
    </source>
</reference>
<dbReference type="Proteomes" id="UP000823632">
    <property type="component" value="Unassembled WGS sequence"/>
</dbReference>
<accession>A0A9D9H1N0</accession>
<proteinExistence type="predicted"/>
<feature type="region of interest" description="Disordered" evidence="1">
    <location>
        <begin position="132"/>
        <end position="151"/>
    </location>
</feature>
<evidence type="ECO:0000256" key="1">
    <source>
        <dbReference type="SAM" id="MobiDB-lite"/>
    </source>
</evidence>
<reference evidence="2" key="2">
    <citation type="journal article" date="2021" name="PeerJ">
        <title>Extensive microbial diversity within the chicken gut microbiome revealed by metagenomics and culture.</title>
        <authorList>
            <person name="Gilroy R."/>
            <person name="Ravi A."/>
            <person name="Getino M."/>
            <person name="Pursley I."/>
            <person name="Horton D.L."/>
            <person name="Alikhan N.F."/>
            <person name="Baker D."/>
            <person name="Gharbi K."/>
            <person name="Hall N."/>
            <person name="Watson M."/>
            <person name="Adriaenssens E.M."/>
            <person name="Foster-Nyarko E."/>
            <person name="Jarju S."/>
            <person name="Secka A."/>
            <person name="Antonio M."/>
            <person name="Oren A."/>
            <person name="Chaudhuri R.R."/>
            <person name="La Ragione R."/>
            <person name="Hildebrand F."/>
            <person name="Pallen M.J."/>
        </authorList>
    </citation>
    <scope>NUCLEOTIDE SEQUENCE</scope>
    <source>
        <strain evidence="2">10192</strain>
    </source>
</reference>
<dbReference type="EMBL" id="JADIND010000217">
    <property type="protein sequence ID" value="MBO8431633.1"/>
    <property type="molecule type" value="Genomic_DNA"/>
</dbReference>
<comment type="caution">
    <text evidence="2">The sequence shown here is derived from an EMBL/GenBank/DDBJ whole genome shotgun (WGS) entry which is preliminary data.</text>
</comment>
<protein>
    <submittedName>
        <fullName evidence="2">Uncharacterized protein</fullName>
    </submittedName>
</protein>
<gene>
    <name evidence="2" type="ORF">IAC76_09630</name>
</gene>
<evidence type="ECO:0000313" key="2">
    <source>
        <dbReference type="EMBL" id="MBO8431633.1"/>
    </source>
</evidence>
<name>A0A9D9H1N0_9BACT</name>
<sequence>MQLNQKLQDLQQYAANIADGAISVSDMMNTPASMFGRTMMYMTYAHNGSLMNAQQQMQQMMALPQIQAQMQQMQDPNQQMMYQKWIFDNLYKQQREQFGKVEQKLLNEQEKAIQQEKAKLETQLKLLEAEFESTKQGEDKAAEQWKPEYVA</sequence>
<dbReference type="AlphaFoldDB" id="A0A9D9H1N0"/>
<organism evidence="2 3">
    <name type="scientific">Candidatus Scatousia excrementipullorum</name>
    <dbReference type="NCBI Taxonomy" id="2840936"/>
    <lineage>
        <taxon>Bacteria</taxon>
        <taxon>Candidatus Scatousia</taxon>
    </lineage>
</organism>
<evidence type="ECO:0000313" key="3">
    <source>
        <dbReference type="Proteomes" id="UP000823632"/>
    </source>
</evidence>